<organism evidence="2 3">
    <name type="scientific">Gloeothece citriformis (strain PCC 7424)</name>
    <name type="common">Cyanothece sp. (strain PCC 7424)</name>
    <dbReference type="NCBI Taxonomy" id="65393"/>
    <lineage>
        <taxon>Bacteria</taxon>
        <taxon>Bacillati</taxon>
        <taxon>Cyanobacteriota</taxon>
        <taxon>Cyanophyceae</taxon>
        <taxon>Oscillatoriophycideae</taxon>
        <taxon>Chroococcales</taxon>
        <taxon>Aphanothecaceae</taxon>
        <taxon>Gloeothece</taxon>
        <taxon>Gloeothece citriformis</taxon>
    </lineage>
</organism>
<evidence type="ECO:0000313" key="2">
    <source>
        <dbReference type="EMBL" id="ACK69724.1"/>
    </source>
</evidence>
<dbReference type="GO" id="GO:0003824">
    <property type="term" value="F:catalytic activity"/>
    <property type="evidence" value="ECO:0007669"/>
    <property type="project" value="InterPro"/>
</dbReference>
<dbReference type="RefSeq" id="WP_012598670.1">
    <property type="nucleotide sequence ID" value="NC_011729.1"/>
</dbReference>
<sequence>MINPINSKLDVTQTEKNIDVILVPQGAEYQAVCRGLKAKTSLIPKVIPIPIGCQSHNIYLQNLQQSTDFLNKPPQTVLLMGLCGGLSSSYHVGDTVIYAGCGYAQPSEGLLWQECDRPLVTLLQTQLQDKAKLVKGLTSDRLIWLASEKQKLYQQYGMEVVDMEGFTALSFFRAIGVNMGIIRVISDESKQNLPDLTSAISADGVLKPFPLAVSMLQHPLAATQLIQGSLKGLGVLEKITRQLFGGGRGQ</sequence>
<dbReference type="InterPro" id="IPR035994">
    <property type="entry name" value="Nucleoside_phosphorylase_sf"/>
</dbReference>
<protein>
    <recommendedName>
        <fullName evidence="1">Nucleoside phosphorylase domain-containing protein</fullName>
    </recommendedName>
</protein>
<accession>B7K7F6</accession>
<keyword evidence="3" id="KW-1185">Reference proteome</keyword>
<dbReference type="Gene3D" id="3.40.50.1580">
    <property type="entry name" value="Nucleoside phosphorylase domain"/>
    <property type="match status" value="1"/>
</dbReference>
<dbReference type="STRING" id="65393.PCC7424_1277"/>
<evidence type="ECO:0000313" key="3">
    <source>
        <dbReference type="Proteomes" id="UP000002384"/>
    </source>
</evidence>
<dbReference type="EMBL" id="CP001291">
    <property type="protein sequence ID" value="ACK69724.1"/>
    <property type="molecule type" value="Genomic_DNA"/>
</dbReference>
<evidence type="ECO:0000259" key="1">
    <source>
        <dbReference type="Pfam" id="PF01048"/>
    </source>
</evidence>
<name>B7K7F6_GLOC7</name>
<dbReference type="SUPFAM" id="SSF53167">
    <property type="entry name" value="Purine and uridine phosphorylases"/>
    <property type="match status" value="1"/>
</dbReference>
<dbReference type="eggNOG" id="COG0775">
    <property type="taxonomic scope" value="Bacteria"/>
</dbReference>
<gene>
    <name evidence="2" type="ordered locus">PCC7424_1277</name>
</gene>
<dbReference type="Proteomes" id="UP000002384">
    <property type="component" value="Chromosome"/>
</dbReference>
<feature type="domain" description="Nucleoside phosphorylase" evidence="1">
    <location>
        <begin position="52"/>
        <end position="190"/>
    </location>
</feature>
<dbReference type="KEGG" id="cyc:PCC7424_1277"/>
<dbReference type="GO" id="GO:0009116">
    <property type="term" value="P:nucleoside metabolic process"/>
    <property type="evidence" value="ECO:0007669"/>
    <property type="project" value="InterPro"/>
</dbReference>
<dbReference type="AlphaFoldDB" id="B7K7F6"/>
<proteinExistence type="predicted"/>
<dbReference type="HOGENOM" id="CLU_097574_0_0_3"/>
<reference evidence="3" key="1">
    <citation type="journal article" date="2011" name="MBio">
        <title>Novel metabolic attributes of the genus Cyanothece, comprising a group of unicellular nitrogen-fixing Cyanobacteria.</title>
        <authorList>
            <person name="Bandyopadhyay A."/>
            <person name="Elvitigala T."/>
            <person name="Welsh E."/>
            <person name="Stockel J."/>
            <person name="Liberton M."/>
            <person name="Min H."/>
            <person name="Sherman L.A."/>
            <person name="Pakrasi H.B."/>
        </authorList>
    </citation>
    <scope>NUCLEOTIDE SEQUENCE [LARGE SCALE GENOMIC DNA]</scope>
    <source>
        <strain evidence="3">PCC 7424</strain>
    </source>
</reference>
<dbReference type="Pfam" id="PF01048">
    <property type="entry name" value="PNP_UDP_1"/>
    <property type="match status" value="1"/>
</dbReference>
<dbReference type="OrthoDB" id="529685at2"/>
<dbReference type="InterPro" id="IPR000845">
    <property type="entry name" value="Nucleoside_phosphorylase_d"/>
</dbReference>